<feature type="compositionally biased region" description="Gly residues" evidence="6">
    <location>
        <begin position="658"/>
        <end position="671"/>
    </location>
</feature>
<keyword evidence="9" id="KW-1185">Reference proteome</keyword>
<evidence type="ECO:0000313" key="9">
    <source>
        <dbReference type="Proteomes" id="UP001445335"/>
    </source>
</evidence>
<evidence type="ECO:0000256" key="2">
    <source>
        <dbReference type="ARBA" id="ARBA00022801"/>
    </source>
</evidence>
<dbReference type="EMBL" id="JALJOU010000003">
    <property type="protein sequence ID" value="KAK9845465.1"/>
    <property type="molecule type" value="Genomic_DNA"/>
</dbReference>
<sequence>MAAAPEEQAQLVKYLLYSTKNRFFLLGRTKDRRKWRVLKFARDASDPRELDVLEDPIWYSEREVAALLSSIHDGNLQHGGLKFEVQADAVVGCFALLEGCYLLLVTKKRLHGSVCGRKVYGIAKLQTITLLHAAHLQGKESGAERRYKRLLGGLELTRDFFWSYGWPLWRTVQANLGAAVPGSPFDSMYVWNDFLTRKLRLALGEGGEAWTAPLIHGAWQQRSLAVLGRALTVTLIARRSRHFAGTRYRKRGVSDTGRVANEVEVEQVVDAGFDWRTGFPLVASLVQVRGSIPLYWGQDAASMSPMNPKPAIQLQQNDPHFTATRQHFQGLAARYGHPVTALNLVKAAEKRPRESILRSEFAAAVKYINSNLPEAEHIRYMAYDFKAAAKRPGVGLLADIAPVIARCLDATGVFLCVPAPPGLSARRAGPINWEPELVQQRGVLRTNCIDCLDRTNVAQFAAGLAALARQLEGLGLTGRTALDPRSSAATQLMAMYEQMGNALARQYGGSEAHAAVFQRQRGDWQPATRLRDKFISLRRAISNGWYDDERQDAMNLFLGHFQPRPDQPALWDLDSDHYLHSGLGRRSLLPSILEGQGSEGGVQGALSDLLSHRRSPSLAAGLGYGPEYGSMQPPAFAPHPVSFAPFPTSNAAGTASGLAGGGAGGGGGVGGVPRRRRSFPTLASLPSLFSARVGGRRTGLPPRMNSASDLASGAKRLSAAAVGRASLDVAACWREAPGAERQWRAEEARTRMAYTQFLSALEAQLAEASTSARRAEYAALASPALAVSLEGFADGRGGAWRACHGLVGARSFAEQELRAVAAQVAQVQAAF</sequence>
<dbReference type="GO" id="GO:0005774">
    <property type="term" value="C:vacuolar membrane"/>
    <property type="evidence" value="ECO:0007669"/>
    <property type="project" value="UniProtKB-SubCell"/>
</dbReference>
<dbReference type="GO" id="GO:0046856">
    <property type="term" value="P:phosphatidylinositol dephosphorylation"/>
    <property type="evidence" value="ECO:0007669"/>
    <property type="project" value="InterPro"/>
</dbReference>
<dbReference type="InterPro" id="IPR002013">
    <property type="entry name" value="SAC_dom"/>
</dbReference>
<evidence type="ECO:0000256" key="6">
    <source>
        <dbReference type="SAM" id="MobiDB-lite"/>
    </source>
</evidence>
<protein>
    <recommendedName>
        <fullName evidence="7">SAC domain-containing protein</fullName>
    </recommendedName>
</protein>
<gene>
    <name evidence="8" type="ORF">WJX81_007167</name>
</gene>
<comment type="subunit">
    <text evidence="5">Component of the PI(3,5)P2 regulatory complex at least composed of ATG18, SAC/FIG4, FAB1 and VAC14.</text>
</comment>
<feature type="domain" description="SAC" evidence="7">
    <location>
        <begin position="151"/>
        <end position="509"/>
    </location>
</feature>
<proteinExistence type="predicted"/>
<reference evidence="8 9" key="1">
    <citation type="journal article" date="2024" name="Nat. Commun.">
        <title>Phylogenomics reveals the evolutionary origins of lichenization in chlorophyte algae.</title>
        <authorList>
            <person name="Puginier C."/>
            <person name="Libourel C."/>
            <person name="Otte J."/>
            <person name="Skaloud P."/>
            <person name="Haon M."/>
            <person name="Grisel S."/>
            <person name="Petersen M."/>
            <person name="Berrin J.G."/>
            <person name="Delaux P.M."/>
            <person name="Dal Grande F."/>
            <person name="Keller J."/>
        </authorList>
    </citation>
    <scope>NUCLEOTIDE SEQUENCE [LARGE SCALE GENOMIC DNA]</scope>
    <source>
        <strain evidence="8 9">SAG 245.80</strain>
    </source>
</reference>
<dbReference type="GO" id="GO:0043813">
    <property type="term" value="F:phosphatidylinositol-3,5-bisphosphate 5-phosphatase activity"/>
    <property type="evidence" value="ECO:0007669"/>
    <property type="project" value="InterPro"/>
</dbReference>
<dbReference type="InterPro" id="IPR043573">
    <property type="entry name" value="Fig4-like"/>
</dbReference>
<comment type="subcellular location">
    <subcellularLocation>
        <location evidence="1">Vacuole membrane</location>
        <topology evidence="1">Peripheral membrane protein</topology>
    </subcellularLocation>
</comment>
<organism evidence="8 9">
    <name type="scientific">Elliptochloris bilobata</name>
    <dbReference type="NCBI Taxonomy" id="381761"/>
    <lineage>
        <taxon>Eukaryota</taxon>
        <taxon>Viridiplantae</taxon>
        <taxon>Chlorophyta</taxon>
        <taxon>core chlorophytes</taxon>
        <taxon>Trebouxiophyceae</taxon>
        <taxon>Trebouxiophyceae incertae sedis</taxon>
        <taxon>Elliptochloris clade</taxon>
        <taxon>Elliptochloris</taxon>
    </lineage>
</organism>
<accession>A0AAW1SHZ8</accession>
<evidence type="ECO:0000313" key="8">
    <source>
        <dbReference type="EMBL" id="KAK9845465.1"/>
    </source>
</evidence>
<keyword evidence="2" id="KW-0378">Hydrolase</keyword>
<comment type="caution">
    <text evidence="8">The sequence shown here is derived from an EMBL/GenBank/DDBJ whole genome shotgun (WGS) entry which is preliminary data.</text>
</comment>
<name>A0AAW1SHZ8_9CHLO</name>
<evidence type="ECO:0000256" key="3">
    <source>
        <dbReference type="ARBA" id="ARBA00023136"/>
    </source>
</evidence>
<keyword evidence="3" id="KW-0472">Membrane</keyword>
<dbReference type="AlphaFoldDB" id="A0AAW1SHZ8"/>
<feature type="region of interest" description="Disordered" evidence="6">
    <location>
        <begin position="657"/>
        <end position="676"/>
    </location>
</feature>
<evidence type="ECO:0000259" key="7">
    <source>
        <dbReference type="PROSITE" id="PS50275"/>
    </source>
</evidence>
<comment type="catalytic activity">
    <reaction evidence="4">
        <text>a 1,2-diacyl-sn-glycero-3-phospho-(1D-myo-inositol-3,5-bisphosphate) + H2O = a 1,2-diacyl-sn-glycero-3-phospho-(1D-myo-inositol-3-phosphate) + phosphate</text>
        <dbReference type="Rhea" id="RHEA:32955"/>
        <dbReference type="ChEBI" id="CHEBI:15377"/>
        <dbReference type="ChEBI" id="CHEBI:43474"/>
        <dbReference type="ChEBI" id="CHEBI:57923"/>
        <dbReference type="ChEBI" id="CHEBI:58088"/>
    </reaction>
</comment>
<dbReference type="Proteomes" id="UP001445335">
    <property type="component" value="Unassembled WGS sequence"/>
</dbReference>
<evidence type="ECO:0000256" key="4">
    <source>
        <dbReference type="ARBA" id="ARBA00023337"/>
    </source>
</evidence>
<dbReference type="PANTHER" id="PTHR45738:SF5">
    <property type="entry name" value="POLYPHOSPHOINOSITIDE PHOSPHATASE"/>
    <property type="match status" value="1"/>
</dbReference>
<evidence type="ECO:0000256" key="1">
    <source>
        <dbReference type="ARBA" id="ARBA00004148"/>
    </source>
</evidence>
<dbReference type="PANTHER" id="PTHR45738">
    <property type="entry name" value="POLYPHOSPHOINOSITIDE PHOSPHATASE"/>
    <property type="match status" value="1"/>
</dbReference>
<dbReference type="PROSITE" id="PS50275">
    <property type="entry name" value="SAC"/>
    <property type="match status" value="1"/>
</dbReference>
<dbReference type="Pfam" id="PF02383">
    <property type="entry name" value="Syja_N"/>
    <property type="match status" value="1"/>
</dbReference>
<evidence type="ECO:0000256" key="5">
    <source>
        <dbReference type="ARBA" id="ARBA00023464"/>
    </source>
</evidence>